<dbReference type="InterPro" id="IPR000742">
    <property type="entry name" value="EGF"/>
</dbReference>
<accession>A0A819E5V9</accession>
<feature type="non-terminal residue" evidence="2">
    <location>
        <position position="1"/>
    </location>
</feature>
<dbReference type="EMBL" id="CAJOBD010001966">
    <property type="protein sequence ID" value="CAF3844775.1"/>
    <property type="molecule type" value="Genomic_DNA"/>
</dbReference>
<gene>
    <name evidence="2" type="ORF">JBS370_LOCUS17879</name>
</gene>
<evidence type="ECO:0000313" key="3">
    <source>
        <dbReference type="Proteomes" id="UP000663836"/>
    </source>
</evidence>
<evidence type="ECO:0000259" key="1">
    <source>
        <dbReference type="PROSITE" id="PS00022"/>
    </source>
</evidence>
<organism evidence="2 3">
    <name type="scientific">Rotaria sordida</name>
    <dbReference type="NCBI Taxonomy" id="392033"/>
    <lineage>
        <taxon>Eukaryota</taxon>
        <taxon>Metazoa</taxon>
        <taxon>Spiralia</taxon>
        <taxon>Gnathifera</taxon>
        <taxon>Rotifera</taxon>
        <taxon>Eurotatoria</taxon>
        <taxon>Bdelloidea</taxon>
        <taxon>Philodinida</taxon>
        <taxon>Philodinidae</taxon>
        <taxon>Rotaria</taxon>
    </lineage>
</organism>
<comment type="caution">
    <text evidence="2">The sequence shown here is derived from an EMBL/GenBank/DDBJ whole genome shotgun (WGS) entry which is preliminary data.</text>
</comment>
<name>A0A819E5V9_9BILA</name>
<protein>
    <recommendedName>
        <fullName evidence="1">EGF-like domain-containing protein</fullName>
    </recommendedName>
</protein>
<dbReference type="AlphaFoldDB" id="A0A819E5V9"/>
<proteinExistence type="predicted"/>
<reference evidence="2" key="1">
    <citation type="submission" date="2021-02" db="EMBL/GenBank/DDBJ databases">
        <authorList>
            <person name="Nowell W R."/>
        </authorList>
    </citation>
    <scope>NUCLEOTIDE SEQUENCE</scope>
</reference>
<evidence type="ECO:0000313" key="2">
    <source>
        <dbReference type="EMBL" id="CAF3844775.1"/>
    </source>
</evidence>
<dbReference type="Proteomes" id="UP000663836">
    <property type="component" value="Unassembled WGS sequence"/>
</dbReference>
<dbReference type="PROSITE" id="PS00022">
    <property type="entry name" value="EGF_1"/>
    <property type="match status" value="1"/>
</dbReference>
<feature type="domain" description="EGF-like" evidence="1">
    <location>
        <begin position="356"/>
        <end position="367"/>
    </location>
</feature>
<sequence>MDNISFPAYPIFNGYFQVIYSSKSLINDSIRNAPPYYVWNDPRQCLHLPKAIIQIGGLDCRPFNQVVEESYIMNLYISKHRLIDNIVDCYHEEDEKYQYSCLLNDTQRFLCQSKQICISPIGISTLSSDCRDEYISLTKPKSSLFAFLCNFIRCDNIFHCINGIDEFDCPNSYCNINEFKCIIDDSIDYLCISQANIYEKTINCSKHNDDEIICRKLFYSTNLINEKNEYLSWKEKTCLTDNDICGQPSLNNQHLICNHDTVSMSSLCNQLIWDINNNKPLCALQLGDVIFRYNRFFSKFNLGYFPSIINQTSLSSRNHINMKITTKVSMNTSIELIEYCNRGILIYEGKSYKKKCLCPPNYFGDQCQWQSQR</sequence>